<sequence length="110" mass="12649">MRYYTHLTDADKLNPAPVCFSRIYGQYRDLPVNATAQSMFDIKQRLHQQIRNKAISRAETRILLAGKKPEQFSEEELEIIVKEEEESIKSSFKEKGLMGLAALLGLSFWA</sequence>
<gene>
    <name evidence="1" type="ORF">HMF8227_00425</name>
</gene>
<name>A0A2S2E058_9ALTE</name>
<evidence type="ECO:0000313" key="2">
    <source>
        <dbReference type="Proteomes" id="UP000245728"/>
    </source>
</evidence>
<proteinExistence type="predicted"/>
<reference evidence="1 2" key="1">
    <citation type="submission" date="2018-05" db="EMBL/GenBank/DDBJ databases">
        <title>Salinimonas sp. HMF8227 Genome sequencing and assembly.</title>
        <authorList>
            <person name="Kang H."/>
            <person name="Kang J."/>
            <person name="Cha I."/>
            <person name="Kim H."/>
            <person name="Joh K."/>
        </authorList>
    </citation>
    <scope>NUCLEOTIDE SEQUENCE [LARGE SCALE GENOMIC DNA]</scope>
    <source>
        <strain evidence="1 2">HMF8227</strain>
    </source>
</reference>
<dbReference type="AlphaFoldDB" id="A0A2S2E058"/>
<dbReference type="Proteomes" id="UP000245728">
    <property type="component" value="Chromosome"/>
</dbReference>
<keyword evidence="2" id="KW-1185">Reference proteome</keyword>
<organism evidence="1 2">
    <name type="scientific">Saliniradius amylolyticus</name>
    <dbReference type="NCBI Taxonomy" id="2183582"/>
    <lineage>
        <taxon>Bacteria</taxon>
        <taxon>Pseudomonadati</taxon>
        <taxon>Pseudomonadota</taxon>
        <taxon>Gammaproteobacteria</taxon>
        <taxon>Alteromonadales</taxon>
        <taxon>Alteromonadaceae</taxon>
        <taxon>Saliniradius</taxon>
    </lineage>
</organism>
<evidence type="ECO:0000313" key="1">
    <source>
        <dbReference type="EMBL" id="AWL10922.1"/>
    </source>
</evidence>
<accession>A0A2S2E058</accession>
<dbReference type="KEGG" id="salh:HMF8227_00425"/>
<protein>
    <submittedName>
        <fullName evidence="1">Uncharacterized protein</fullName>
    </submittedName>
</protein>
<dbReference type="EMBL" id="CP029347">
    <property type="protein sequence ID" value="AWL10922.1"/>
    <property type="molecule type" value="Genomic_DNA"/>
</dbReference>